<organism evidence="3 4">
    <name type="scientific">Bacteroides fragilis str. 3998T(B)3</name>
    <dbReference type="NCBI Taxonomy" id="1339316"/>
    <lineage>
        <taxon>Bacteria</taxon>
        <taxon>Pseudomonadati</taxon>
        <taxon>Bacteroidota</taxon>
        <taxon>Bacteroidia</taxon>
        <taxon>Bacteroidales</taxon>
        <taxon>Bacteroidaceae</taxon>
        <taxon>Bacteroides</taxon>
    </lineage>
</organism>
<evidence type="ECO:0000313" key="4">
    <source>
        <dbReference type="Proteomes" id="UP000020773"/>
    </source>
</evidence>
<gene>
    <name evidence="3" type="ORF">M125_5305</name>
</gene>
<dbReference type="RefSeq" id="WP_004312503.1">
    <property type="nucleotide sequence ID" value="NZ_JGDB01000318.1"/>
</dbReference>
<name>A0A015TUJ5_BACFG</name>
<dbReference type="EMBL" id="JGDB01000318">
    <property type="protein sequence ID" value="EXY88069.1"/>
    <property type="molecule type" value="Genomic_DNA"/>
</dbReference>
<sequence length="341" mass="38988">MNEYRFTLQKYKRGSKISCPQCGKKQCFVRYVDTKGEVSFPDYVGRCDHEQSCKYHYTPSDYFKDNPTLIEKGSNYSFEHSKPQSRSLPATSFIEKELMERTLTNYTMNPLYIYLAGILGKDETKRIFYLYRVGTSKKWGGSTVYWQIDRQGNVRTGKIMLYDSTTGHRTKEPRSYVSWVHTELNLADYNLKQCLFGEHLLSGNPAKPIAIVESEKSALIATHYMPEFIWLATGGMHGCFKADAVGVLKGRMVMLCPDLGAKEIWQSKMAMLFSVCSKVIISDTLEQCATDEQRKKGLDIADFLLMTDTPQMILSKMIQRNPALQMLIDELGLELVNAEQI</sequence>
<dbReference type="NCBIfam" id="NF040506">
    <property type="entry name" value="PG0870_Nterm"/>
    <property type="match status" value="1"/>
</dbReference>
<dbReference type="Pfam" id="PF21957">
    <property type="entry name" value="Zn_ribbon_16"/>
    <property type="match status" value="1"/>
</dbReference>
<evidence type="ECO:0000313" key="3">
    <source>
        <dbReference type="EMBL" id="EXY88069.1"/>
    </source>
</evidence>
<evidence type="ECO:0000259" key="1">
    <source>
        <dbReference type="Pfam" id="PF19898"/>
    </source>
</evidence>
<feature type="domain" description="Zinc beta-ribbon finger putative" evidence="2">
    <location>
        <begin position="4"/>
        <end position="67"/>
    </location>
</feature>
<evidence type="ECO:0008006" key="5">
    <source>
        <dbReference type="Google" id="ProtNLM"/>
    </source>
</evidence>
<proteinExistence type="predicted"/>
<accession>A0A015TUJ5</accession>
<protein>
    <recommendedName>
        <fullName evidence="5">Toprim domain-containing protein</fullName>
    </recommendedName>
</protein>
<dbReference type="InterPro" id="IPR047731">
    <property type="entry name" value="Zinc_ribbon_put"/>
</dbReference>
<dbReference type="Pfam" id="PF19898">
    <property type="entry name" value="DUF6371"/>
    <property type="match status" value="1"/>
</dbReference>
<feature type="domain" description="DUF6371" evidence="1">
    <location>
        <begin position="109"/>
        <end position="259"/>
    </location>
</feature>
<dbReference type="Proteomes" id="UP000020773">
    <property type="component" value="Unassembled WGS sequence"/>
</dbReference>
<comment type="caution">
    <text evidence="3">The sequence shown here is derived from an EMBL/GenBank/DDBJ whole genome shotgun (WGS) entry which is preliminary data.</text>
</comment>
<evidence type="ECO:0000259" key="2">
    <source>
        <dbReference type="Pfam" id="PF21957"/>
    </source>
</evidence>
<dbReference type="PATRIC" id="fig|1339316.3.peg.5026"/>
<dbReference type="InterPro" id="IPR045951">
    <property type="entry name" value="DUF6371"/>
</dbReference>
<dbReference type="AlphaFoldDB" id="A0A015TUJ5"/>
<reference evidence="3 4" key="1">
    <citation type="submission" date="2014-02" db="EMBL/GenBank/DDBJ databases">
        <authorList>
            <person name="Sears C."/>
            <person name="Carroll K."/>
            <person name="Sack B.R."/>
            <person name="Qadri F."/>
            <person name="Myers L.L."/>
            <person name="Chung G.-T."/>
            <person name="Escheverria P."/>
            <person name="Fraser C.M."/>
            <person name="Sadzewicz L."/>
            <person name="Shefchek K.A."/>
            <person name="Tallon L."/>
            <person name="Das S.P."/>
            <person name="Daugherty S."/>
            <person name="Mongodin E.F."/>
        </authorList>
    </citation>
    <scope>NUCLEOTIDE SEQUENCE [LARGE SCALE GENOMIC DNA]</scope>
    <source>
        <strain evidence="4">3998T(B)3</strain>
    </source>
</reference>